<dbReference type="AlphaFoldDB" id="A0A0H4I7I0"/>
<evidence type="ECO:0000313" key="2">
    <source>
        <dbReference type="Proteomes" id="UP000036406"/>
    </source>
</evidence>
<gene>
    <name evidence="1" type="ORF">ABA45_00125</name>
</gene>
<protein>
    <submittedName>
        <fullName evidence="1">Uncharacterized protein</fullName>
    </submittedName>
</protein>
<proteinExistence type="predicted"/>
<dbReference type="KEGG" id="mpq:ABA45_00125"/>
<dbReference type="EMBL" id="CP011494">
    <property type="protein sequence ID" value="AKO51022.1"/>
    <property type="molecule type" value="Genomic_DNA"/>
</dbReference>
<dbReference type="PATRIC" id="fig|330734.3.peg.26"/>
<keyword evidence="2" id="KW-1185">Reference proteome</keyword>
<sequence>MMRMTRVKSAGNAGINASVAIDLSQNYGYKVILKRKISAIWDISERWIHTRFIAGESAK</sequence>
<organism evidence="1 2">
    <name type="scientific">Marinobacter psychrophilus</name>
    <dbReference type="NCBI Taxonomy" id="330734"/>
    <lineage>
        <taxon>Bacteria</taxon>
        <taxon>Pseudomonadati</taxon>
        <taxon>Pseudomonadota</taxon>
        <taxon>Gammaproteobacteria</taxon>
        <taxon>Pseudomonadales</taxon>
        <taxon>Marinobacteraceae</taxon>
        <taxon>Marinobacter</taxon>
    </lineage>
</organism>
<dbReference type="Proteomes" id="UP000036406">
    <property type="component" value="Chromosome"/>
</dbReference>
<evidence type="ECO:0000313" key="1">
    <source>
        <dbReference type="EMBL" id="AKO51022.1"/>
    </source>
</evidence>
<dbReference type="STRING" id="330734.ABA45_00125"/>
<reference evidence="1 2" key="1">
    <citation type="submission" date="2015-05" db="EMBL/GenBank/DDBJ databases">
        <title>Complete genome of Marinobacter psychrophilus strain 20041T isolated from sea-ice of the Canadian Basin.</title>
        <authorList>
            <person name="Song L."/>
            <person name="Ren L."/>
            <person name="Yu Y."/>
            <person name="Wang X."/>
        </authorList>
    </citation>
    <scope>NUCLEOTIDE SEQUENCE [LARGE SCALE GENOMIC DNA]</scope>
    <source>
        <strain evidence="1 2">20041</strain>
    </source>
</reference>
<name>A0A0H4I7I0_9GAMM</name>
<accession>A0A0H4I7I0</accession>